<organism evidence="1 2">
    <name type="scientific">Runella defluvii</name>
    <dbReference type="NCBI Taxonomy" id="370973"/>
    <lineage>
        <taxon>Bacteria</taxon>
        <taxon>Pseudomonadati</taxon>
        <taxon>Bacteroidota</taxon>
        <taxon>Cytophagia</taxon>
        <taxon>Cytophagales</taxon>
        <taxon>Spirosomataceae</taxon>
        <taxon>Runella</taxon>
    </lineage>
</organism>
<comment type="caution">
    <text evidence="1">The sequence shown here is derived from an EMBL/GenBank/DDBJ whole genome shotgun (WGS) entry which is preliminary data.</text>
</comment>
<keyword evidence="2" id="KW-1185">Reference proteome</keyword>
<sequence length="552" mass="61341">MKELEEQFKNMYLLNRDERLDLIRKLETLKPEFFKAFTPKWWWWRRCTVKVLVVTDGGLNFGTGVVGLSEFLTAFNQLQATTWNNYQITLGHRSSSPPSLNPLVVNQISSFNFQTSVNLNDFDQVWLFGINSGSGLSQSELPVVEAYMNGGGGLFATGDHGNLGSALCGNIPRVKDMRYWADTPAGASNDANEVSMSGRRRNDTNRPRLGDATSLFFDNQSDNIPQTIAVRTFGSGMPHPLLSISTNIRASGIIDIMPDHPHEGECKPETSFTINNVTVPTQIIATSFVMGGSTTGGGSGKALTDPHCFPSIAVWDGRLANVGRVVVDSTWHHFVNVNLNGVGSQGGMGFTPNDRPGQQSGLATADFNIIRQYFMNISLWMSRRKSWLCWRRFLWIELLRDSQLIEASLNNPVEKLENISLADLSSIGSLAEEILSSKLNPSLAREFLVESLETTNPNVASMLNVWKPKSKEQQKGYYQPWLNLDLILYTSIGAGFIALRDDKSISGEELNEKDLDRVTEIFTKGMAFGFDKSIENLSSNLKNFASEARLKL</sequence>
<accession>A0A7W5ZR73</accession>
<name>A0A7W5ZR73_9BACT</name>
<proteinExistence type="predicted"/>
<evidence type="ECO:0000313" key="2">
    <source>
        <dbReference type="Proteomes" id="UP000541352"/>
    </source>
</evidence>
<protein>
    <submittedName>
        <fullName evidence="1">Uncharacterized protein</fullName>
    </submittedName>
</protein>
<evidence type="ECO:0000313" key="1">
    <source>
        <dbReference type="EMBL" id="MBB3840199.1"/>
    </source>
</evidence>
<dbReference type="Proteomes" id="UP000541352">
    <property type="component" value="Unassembled WGS sequence"/>
</dbReference>
<dbReference type="EMBL" id="JACIBY010000009">
    <property type="protein sequence ID" value="MBB3840199.1"/>
    <property type="molecule type" value="Genomic_DNA"/>
</dbReference>
<dbReference type="RefSeq" id="WP_183977024.1">
    <property type="nucleotide sequence ID" value="NZ_JACIBY010000009.1"/>
</dbReference>
<dbReference type="AlphaFoldDB" id="A0A7W5ZR73"/>
<gene>
    <name evidence="1" type="ORF">FHS57_004212</name>
</gene>
<reference evidence="1 2" key="1">
    <citation type="submission" date="2020-08" db="EMBL/GenBank/DDBJ databases">
        <title>Genomic Encyclopedia of Type Strains, Phase IV (KMG-IV): sequencing the most valuable type-strain genomes for metagenomic binning, comparative biology and taxonomic classification.</title>
        <authorList>
            <person name="Goeker M."/>
        </authorList>
    </citation>
    <scope>NUCLEOTIDE SEQUENCE [LARGE SCALE GENOMIC DNA]</scope>
    <source>
        <strain evidence="1 2">DSM 17976</strain>
    </source>
</reference>